<sequence length="906" mass="99374">MDAARWTRIQTLFDAALERDPDEREAFLQTACRDEPDLMAEVRSLLAADADAHPMLDSLALDALALPPDLLPDGILPAEGERVGPYRIVEPLGRGGMGAVFLAERADGQFEQRVALKLIRGGAASTQIVRRFQSERQILARLHHPHIARLLDGGLTDDGQPFFAMEYVDGEPLARYCDARDASVDERIRLIRTVCDAVQYAHRRLVVHRDLKPSNILVTSEGTVKLLDFGVAKMLAGEDDVLDVPALTQTGHAVMTPAYAAPEQVRYESVTTATDVYALGVVLYELLAGTRPFDLAGRSPSEIERIVAEQAPAPPSAVAPPERQDRLYGDLDTIVRKALRKEPERRYASAQQLSDDLQRHLEGRPVTAQPNTIGYRTRKFLRRHRTPVAAAALVVVLIGALVGFYTAQLTHERDRAQREADTATEVSNFLQGLFAVSDPSESGGEDLSARALLDRGAARIERELTAQPVVQARMMQVMGEVYQSLGAFDAAAPLLERALALRRETLDGEHPDIAASLNSLAVLRQETGQYAAADSLFRAALALQETTLGSDDPAVAVSLHNWGTLLHVQGQYEQADSLFRRARTIRTAQFGAADPLTASTLNEMATVRFDQDDLEGAETLYRQALDVRRRHFEGDHPEVAASLNNLAMVLRHKGQFGEAEALYQDALAMRERLYDGPHPDVAHTLNHLARLYANMGEYAAAEPIARRALAMRIDVFGKEHVETTASMGTLAGILGGLGRHEEQATYYRRALGIVQAALGPEHPYAAALGYSLGSAHHAAGDSVEAERRYRESLTLHRQLFPDGHANTTYPLIRLGALLTETGRAEEAEPLLREAIALRTDALGADHWRVAVARSTLGLCLTEMGRYADAKPLLTESYETLRTTHGPDDDRVKTAKARLESLSALTE</sequence>
<accession>A0AAW5P7T3</accession>
<dbReference type="InterPro" id="IPR011009">
    <property type="entry name" value="Kinase-like_dom_sf"/>
</dbReference>
<dbReference type="GO" id="GO:0004674">
    <property type="term" value="F:protein serine/threonine kinase activity"/>
    <property type="evidence" value="ECO:0007669"/>
    <property type="project" value="UniProtKB-EC"/>
</dbReference>
<dbReference type="RefSeq" id="WP_259059515.1">
    <property type="nucleotide sequence ID" value="NZ_JANTZM010000009.1"/>
</dbReference>
<dbReference type="Pfam" id="PF13424">
    <property type="entry name" value="TPR_12"/>
    <property type="match status" value="4"/>
</dbReference>
<dbReference type="GO" id="GO:0005524">
    <property type="term" value="F:ATP binding"/>
    <property type="evidence" value="ECO:0007669"/>
    <property type="project" value="UniProtKB-UniRule"/>
</dbReference>
<keyword evidence="7" id="KW-0812">Transmembrane</keyword>
<evidence type="ECO:0000313" key="9">
    <source>
        <dbReference type="EMBL" id="MCS4158000.1"/>
    </source>
</evidence>
<evidence type="ECO:0000256" key="4">
    <source>
        <dbReference type="ARBA" id="ARBA00022840"/>
    </source>
</evidence>
<dbReference type="SMART" id="SM00028">
    <property type="entry name" value="TPR"/>
    <property type="match status" value="9"/>
</dbReference>
<feature type="domain" description="Protein kinase" evidence="8">
    <location>
        <begin position="86"/>
        <end position="361"/>
    </location>
</feature>
<dbReference type="SUPFAM" id="SSF56112">
    <property type="entry name" value="Protein kinase-like (PK-like)"/>
    <property type="match status" value="1"/>
</dbReference>
<dbReference type="Pfam" id="PF13374">
    <property type="entry name" value="TPR_10"/>
    <property type="match status" value="2"/>
</dbReference>
<evidence type="ECO:0000256" key="2">
    <source>
        <dbReference type="ARBA" id="ARBA00022741"/>
    </source>
</evidence>
<feature type="transmembrane region" description="Helical" evidence="7">
    <location>
        <begin position="388"/>
        <end position="407"/>
    </location>
</feature>
<keyword evidence="1" id="KW-0677">Repeat</keyword>
<keyword evidence="4 6" id="KW-0067">ATP-binding</keyword>
<evidence type="ECO:0000256" key="5">
    <source>
        <dbReference type="PROSITE-ProRule" id="PRU00339"/>
    </source>
</evidence>
<dbReference type="Pfam" id="PF00069">
    <property type="entry name" value="Pkinase"/>
    <property type="match status" value="1"/>
</dbReference>
<dbReference type="Gene3D" id="3.30.200.20">
    <property type="entry name" value="Phosphorylase Kinase, domain 1"/>
    <property type="match status" value="1"/>
</dbReference>
<gene>
    <name evidence="9" type="ORF">GGP99_001970</name>
</gene>
<reference evidence="9" key="1">
    <citation type="submission" date="2022-08" db="EMBL/GenBank/DDBJ databases">
        <title>Genomic Encyclopedia of Type Strains, Phase V (KMG-V): Genome sequencing to study the core and pangenomes of soil and plant-associated prokaryotes.</title>
        <authorList>
            <person name="Whitman W."/>
        </authorList>
    </citation>
    <scope>NUCLEOTIDE SEQUENCE</scope>
    <source>
        <strain evidence="9">SP3002</strain>
    </source>
</reference>
<proteinExistence type="predicted"/>
<keyword evidence="7" id="KW-1133">Transmembrane helix</keyword>
<evidence type="ECO:0000313" key="10">
    <source>
        <dbReference type="Proteomes" id="UP001155110"/>
    </source>
</evidence>
<feature type="binding site" evidence="6">
    <location>
        <position position="117"/>
    </location>
    <ligand>
        <name>ATP</name>
        <dbReference type="ChEBI" id="CHEBI:30616"/>
    </ligand>
</feature>
<evidence type="ECO:0000256" key="3">
    <source>
        <dbReference type="ARBA" id="ARBA00022803"/>
    </source>
</evidence>
<dbReference type="PROSITE" id="PS00107">
    <property type="entry name" value="PROTEIN_KINASE_ATP"/>
    <property type="match status" value="1"/>
</dbReference>
<organism evidence="9 10">
    <name type="scientific">Salinibacter ruber</name>
    <dbReference type="NCBI Taxonomy" id="146919"/>
    <lineage>
        <taxon>Bacteria</taxon>
        <taxon>Pseudomonadati</taxon>
        <taxon>Rhodothermota</taxon>
        <taxon>Rhodothermia</taxon>
        <taxon>Rhodothermales</taxon>
        <taxon>Salinibacteraceae</taxon>
        <taxon>Salinibacter</taxon>
    </lineage>
</organism>
<dbReference type="Proteomes" id="UP001155110">
    <property type="component" value="Unassembled WGS sequence"/>
</dbReference>
<dbReference type="InterPro" id="IPR017441">
    <property type="entry name" value="Protein_kinase_ATP_BS"/>
</dbReference>
<dbReference type="InterPro" id="IPR011990">
    <property type="entry name" value="TPR-like_helical_dom_sf"/>
</dbReference>
<protein>
    <submittedName>
        <fullName evidence="9">Serine/threonine-protein kinase</fullName>
        <ecNumber evidence="9">2.7.11.1</ecNumber>
    </submittedName>
</protein>
<evidence type="ECO:0000259" key="8">
    <source>
        <dbReference type="PROSITE" id="PS50011"/>
    </source>
</evidence>
<dbReference type="AlphaFoldDB" id="A0AAW5P7T3"/>
<dbReference type="InterPro" id="IPR008271">
    <property type="entry name" value="Ser/Thr_kinase_AS"/>
</dbReference>
<dbReference type="PROSITE" id="PS00108">
    <property type="entry name" value="PROTEIN_KINASE_ST"/>
    <property type="match status" value="1"/>
</dbReference>
<dbReference type="Gene3D" id="1.25.40.10">
    <property type="entry name" value="Tetratricopeptide repeat domain"/>
    <property type="match status" value="4"/>
</dbReference>
<keyword evidence="9" id="KW-0418">Kinase</keyword>
<dbReference type="PROSITE" id="PS50011">
    <property type="entry name" value="PROTEIN_KINASE_DOM"/>
    <property type="match status" value="1"/>
</dbReference>
<dbReference type="PANTHER" id="PTHR45641">
    <property type="entry name" value="TETRATRICOPEPTIDE REPEAT PROTEIN (AFU_ORTHOLOGUE AFUA_6G03870)"/>
    <property type="match status" value="1"/>
</dbReference>
<keyword evidence="2 6" id="KW-0547">Nucleotide-binding</keyword>
<evidence type="ECO:0000256" key="1">
    <source>
        <dbReference type="ARBA" id="ARBA00022737"/>
    </source>
</evidence>
<keyword evidence="3 5" id="KW-0802">TPR repeat</keyword>
<keyword evidence="7" id="KW-0472">Membrane</keyword>
<feature type="repeat" description="TPR" evidence="5">
    <location>
        <begin position="472"/>
        <end position="505"/>
    </location>
</feature>
<evidence type="ECO:0000256" key="6">
    <source>
        <dbReference type="PROSITE-ProRule" id="PRU10141"/>
    </source>
</evidence>
<dbReference type="Gene3D" id="1.10.510.10">
    <property type="entry name" value="Transferase(Phosphotransferase) domain 1"/>
    <property type="match status" value="1"/>
</dbReference>
<dbReference type="EMBL" id="JANTZM010000009">
    <property type="protein sequence ID" value="MCS4158000.1"/>
    <property type="molecule type" value="Genomic_DNA"/>
</dbReference>
<dbReference type="EC" id="2.7.11.1" evidence="9"/>
<dbReference type="PANTHER" id="PTHR45641:SF19">
    <property type="entry name" value="NEPHROCYSTIN-3"/>
    <property type="match status" value="1"/>
</dbReference>
<dbReference type="CDD" id="cd14014">
    <property type="entry name" value="STKc_PknB_like"/>
    <property type="match status" value="1"/>
</dbReference>
<dbReference type="PROSITE" id="PS50005">
    <property type="entry name" value="TPR"/>
    <property type="match status" value="1"/>
</dbReference>
<keyword evidence="9" id="KW-0808">Transferase</keyword>
<dbReference type="SUPFAM" id="SSF48452">
    <property type="entry name" value="TPR-like"/>
    <property type="match status" value="3"/>
</dbReference>
<evidence type="ECO:0000256" key="7">
    <source>
        <dbReference type="SAM" id="Phobius"/>
    </source>
</evidence>
<name>A0AAW5P7T3_9BACT</name>
<dbReference type="InterPro" id="IPR000719">
    <property type="entry name" value="Prot_kinase_dom"/>
</dbReference>
<dbReference type="SMART" id="SM00220">
    <property type="entry name" value="S_TKc"/>
    <property type="match status" value="1"/>
</dbReference>
<comment type="caution">
    <text evidence="9">The sequence shown here is derived from an EMBL/GenBank/DDBJ whole genome shotgun (WGS) entry which is preliminary data.</text>
</comment>
<dbReference type="InterPro" id="IPR019734">
    <property type="entry name" value="TPR_rpt"/>
</dbReference>